<protein>
    <submittedName>
        <fullName evidence="2">Uncharacterized protein</fullName>
    </submittedName>
</protein>
<evidence type="ECO:0000256" key="1">
    <source>
        <dbReference type="SAM" id="MobiDB-lite"/>
    </source>
</evidence>
<feature type="compositionally biased region" description="Polar residues" evidence="1">
    <location>
        <begin position="555"/>
        <end position="576"/>
    </location>
</feature>
<feature type="region of interest" description="Disordered" evidence="1">
    <location>
        <begin position="170"/>
        <end position="211"/>
    </location>
</feature>
<feature type="region of interest" description="Disordered" evidence="1">
    <location>
        <begin position="344"/>
        <end position="689"/>
    </location>
</feature>
<feature type="region of interest" description="Disordered" evidence="1">
    <location>
        <begin position="286"/>
        <end position="319"/>
    </location>
</feature>
<feature type="compositionally biased region" description="Low complexity" evidence="1">
    <location>
        <begin position="449"/>
        <end position="523"/>
    </location>
</feature>
<proteinExistence type="predicted"/>
<dbReference type="PANTHER" id="PTHR31286:SF180">
    <property type="entry name" value="OS10G0362600 PROTEIN"/>
    <property type="match status" value="1"/>
</dbReference>
<feature type="region of interest" description="Disordered" evidence="1">
    <location>
        <begin position="740"/>
        <end position="771"/>
    </location>
</feature>
<evidence type="ECO:0000313" key="2">
    <source>
        <dbReference type="EMBL" id="KMZ74506.1"/>
    </source>
</evidence>
<feature type="region of interest" description="Disordered" evidence="1">
    <location>
        <begin position="788"/>
        <end position="838"/>
    </location>
</feature>
<comment type="caution">
    <text evidence="2">The sequence shown here is derived from an EMBL/GenBank/DDBJ whole genome shotgun (WGS) entry which is preliminary data.</text>
</comment>
<organism evidence="2 3">
    <name type="scientific">Zostera marina</name>
    <name type="common">Eelgrass</name>
    <dbReference type="NCBI Taxonomy" id="29655"/>
    <lineage>
        <taxon>Eukaryota</taxon>
        <taxon>Viridiplantae</taxon>
        <taxon>Streptophyta</taxon>
        <taxon>Embryophyta</taxon>
        <taxon>Tracheophyta</taxon>
        <taxon>Spermatophyta</taxon>
        <taxon>Magnoliopsida</taxon>
        <taxon>Liliopsida</taxon>
        <taxon>Zosteraceae</taxon>
        <taxon>Zostera</taxon>
    </lineage>
</organism>
<feature type="compositionally biased region" description="Basic and acidic residues" evidence="1">
    <location>
        <begin position="758"/>
        <end position="771"/>
    </location>
</feature>
<keyword evidence="3" id="KW-1185">Reference proteome</keyword>
<feature type="compositionally biased region" description="Basic and acidic residues" evidence="1">
    <location>
        <begin position="303"/>
        <end position="318"/>
    </location>
</feature>
<feature type="compositionally biased region" description="Basic and acidic residues" evidence="1">
    <location>
        <begin position="188"/>
        <end position="199"/>
    </location>
</feature>
<dbReference type="InterPro" id="IPR040256">
    <property type="entry name" value="At4g02000-like"/>
</dbReference>
<dbReference type="STRING" id="29655.A0A0K9PZQ1"/>
<feature type="compositionally biased region" description="Basic residues" evidence="1">
    <location>
        <begin position="425"/>
        <end position="434"/>
    </location>
</feature>
<accession>A0A0K9PZQ1</accession>
<feature type="compositionally biased region" description="Basic and acidic residues" evidence="1">
    <location>
        <begin position="788"/>
        <end position="808"/>
    </location>
</feature>
<evidence type="ECO:0000313" key="3">
    <source>
        <dbReference type="Proteomes" id="UP000036987"/>
    </source>
</evidence>
<feature type="compositionally biased region" description="Low complexity" evidence="1">
    <location>
        <begin position="530"/>
        <end position="553"/>
    </location>
</feature>
<gene>
    <name evidence="2" type="ORF">ZOSMA_127G00270</name>
</gene>
<dbReference type="EMBL" id="LFYR01000304">
    <property type="protein sequence ID" value="KMZ74506.1"/>
    <property type="molecule type" value="Genomic_DNA"/>
</dbReference>
<dbReference type="AlphaFoldDB" id="A0A0K9PZQ1"/>
<dbReference type="OrthoDB" id="1939300at2759"/>
<dbReference type="PANTHER" id="PTHR31286">
    <property type="entry name" value="GLYCINE-RICH CELL WALL STRUCTURAL PROTEIN 1.8-LIKE"/>
    <property type="match status" value="1"/>
</dbReference>
<feature type="compositionally biased region" description="Polar residues" evidence="1">
    <location>
        <begin position="286"/>
        <end position="301"/>
    </location>
</feature>
<sequence>MEFSSSSSTDRRIMIKVKKGEDTWMGGVYTLIRSWKEGKGIGKESIESLPIWVSLPRFPKHLWDTPTFSSIGSVLGIPLRVDAYTAKAPNDDGARLLVKMDASGDFPCEVPIFIQEGDSLVVEEIAHVHYARPPPKCIRCKIFGHWTSQCIYLQRVAGEGNQSSKFGLEKMDEQETKESYQSAHNKLQNKEKRPNKEKLGMNSGWIGGNKENGSMNSSSIGMVGKDNPTDLSNLGFVGESLGGKGVGDDLRVKKSTLVGDRVDKGALTNPTNLRVTTKKWVTKAAHTSTMDIDPPSLSNLGDPNKDPTSKNGGSDKDPIIIIGGSDKMLSGSNNEFAGSESENIGSIIGSAGNPIKDPFIDPDSEMEESRVDASNNVGDVDKRQGQVSKVLGNQPKDFGEVSKYPPRVGELPKNLGELDKDPPSHIKRYSRKSRMGGGLFCQGRIRQMNSGSRAGTNSGANSSSGASLGANSGPSGSSRASSRTNCSSPGSSRARSGSSSCLRASSGSPSSSRASSCSRLSSRANDGPVSSSGASTGSSSSFGSSSGSRSRTSLDPENSSRSNSGFKDSPENNSGGNRKFEETTPHSHEVTLDPKDKVPDQPMEVALTRENDPVMDMGICLTSDSTDPTSGDMDEESSGQSVTRECDPIDEKPQDPLENGNGDPIEGKEWYQVGWPYGNNDDEMMSDTDNWDKDKVFRVDLSNKDVHQHVSQKEWPNRWKACTEELVMGKTLKVEEVVQGGPMTEDENSPPTQLIRTPWDEGKPGMRLRQERSYKEFAEDLQRKAKNREVYKEKGKGKLRGPPKEENVKYLTSPCEYTESGDKGKRTPDGQRRGDVKRRKAMAVLVTEALVELGRSDDMCH</sequence>
<feature type="compositionally biased region" description="Basic and acidic residues" evidence="1">
    <location>
        <begin position="578"/>
        <end position="599"/>
    </location>
</feature>
<name>A0A0K9PZQ1_ZOSMR</name>
<feature type="compositionally biased region" description="Low complexity" evidence="1">
    <location>
        <begin position="344"/>
        <end position="355"/>
    </location>
</feature>
<reference evidence="3" key="1">
    <citation type="journal article" date="2016" name="Nature">
        <title>The genome of the seagrass Zostera marina reveals angiosperm adaptation to the sea.</title>
        <authorList>
            <person name="Olsen J.L."/>
            <person name="Rouze P."/>
            <person name="Verhelst B."/>
            <person name="Lin Y.-C."/>
            <person name="Bayer T."/>
            <person name="Collen J."/>
            <person name="Dattolo E."/>
            <person name="De Paoli E."/>
            <person name="Dittami S."/>
            <person name="Maumus F."/>
            <person name="Michel G."/>
            <person name="Kersting A."/>
            <person name="Lauritano C."/>
            <person name="Lohaus R."/>
            <person name="Toepel M."/>
            <person name="Tonon T."/>
            <person name="Vanneste K."/>
            <person name="Amirebrahimi M."/>
            <person name="Brakel J."/>
            <person name="Bostroem C."/>
            <person name="Chovatia M."/>
            <person name="Grimwood J."/>
            <person name="Jenkins J.W."/>
            <person name="Jueterbock A."/>
            <person name="Mraz A."/>
            <person name="Stam W.T."/>
            <person name="Tice H."/>
            <person name="Bornberg-Bauer E."/>
            <person name="Green P.J."/>
            <person name="Pearson G.A."/>
            <person name="Procaccini G."/>
            <person name="Duarte C.M."/>
            <person name="Schmutz J."/>
            <person name="Reusch T.B.H."/>
            <person name="Van de Peer Y."/>
        </authorList>
    </citation>
    <scope>NUCLEOTIDE SEQUENCE [LARGE SCALE GENOMIC DNA]</scope>
    <source>
        <strain evidence="3">cv. Finnish</strain>
    </source>
</reference>
<feature type="compositionally biased region" description="Basic and acidic residues" evidence="1">
    <location>
        <begin position="644"/>
        <end position="655"/>
    </location>
</feature>
<feature type="compositionally biased region" description="Basic and acidic residues" evidence="1">
    <location>
        <begin position="820"/>
        <end position="834"/>
    </location>
</feature>
<dbReference type="Proteomes" id="UP000036987">
    <property type="component" value="Unassembled WGS sequence"/>
</dbReference>